<keyword evidence="10" id="KW-0234">DNA repair</keyword>
<dbReference type="InterPro" id="IPR013986">
    <property type="entry name" value="DExx_box_DNA_helicase_dom_sf"/>
</dbReference>
<feature type="region of interest" description="Disordered" evidence="16">
    <location>
        <begin position="855"/>
        <end position="877"/>
    </location>
</feature>
<evidence type="ECO:0000256" key="9">
    <source>
        <dbReference type="ARBA" id="ARBA00023125"/>
    </source>
</evidence>
<dbReference type="AlphaFoldDB" id="A0A1H1MQ18"/>
<feature type="domain" description="UvrD-like helicase C-terminal" evidence="18">
    <location>
        <begin position="364"/>
        <end position="697"/>
    </location>
</feature>
<dbReference type="Pfam" id="PF00580">
    <property type="entry name" value="UvrD-helicase"/>
    <property type="match status" value="1"/>
</dbReference>
<organism evidence="19 20">
    <name type="scientific">Microlunatus soli</name>
    <dbReference type="NCBI Taxonomy" id="630515"/>
    <lineage>
        <taxon>Bacteria</taxon>
        <taxon>Bacillati</taxon>
        <taxon>Actinomycetota</taxon>
        <taxon>Actinomycetes</taxon>
        <taxon>Propionibacteriales</taxon>
        <taxon>Propionibacteriaceae</taxon>
        <taxon>Microlunatus</taxon>
    </lineage>
</organism>
<dbReference type="PANTHER" id="PTHR11070">
    <property type="entry name" value="UVRD / RECB / PCRA DNA HELICASE FAMILY MEMBER"/>
    <property type="match status" value="1"/>
</dbReference>
<keyword evidence="3 15" id="KW-0547">Nucleotide-binding</keyword>
<feature type="region of interest" description="Disordered" evidence="16">
    <location>
        <begin position="527"/>
        <end position="548"/>
    </location>
</feature>
<evidence type="ECO:0000256" key="2">
    <source>
        <dbReference type="ARBA" id="ARBA00022722"/>
    </source>
</evidence>
<evidence type="ECO:0000256" key="8">
    <source>
        <dbReference type="ARBA" id="ARBA00022840"/>
    </source>
</evidence>
<accession>A0A1H1MQ18</accession>
<evidence type="ECO:0000256" key="4">
    <source>
        <dbReference type="ARBA" id="ARBA00022763"/>
    </source>
</evidence>
<evidence type="ECO:0000313" key="19">
    <source>
        <dbReference type="EMBL" id="SDR88836.1"/>
    </source>
</evidence>
<keyword evidence="8 15" id="KW-0067">ATP-binding</keyword>
<dbReference type="InterPro" id="IPR027417">
    <property type="entry name" value="P-loop_NTPase"/>
</dbReference>
<dbReference type="PROSITE" id="PS51198">
    <property type="entry name" value="UVRD_HELICASE_ATP_BIND"/>
    <property type="match status" value="1"/>
</dbReference>
<feature type="domain" description="UvrD-like helicase ATP-binding" evidence="17">
    <location>
        <begin position="28"/>
        <end position="363"/>
    </location>
</feature>
<dbReference type="GO" id="GO:0003677">
    <property type="term" value="F:DNA binding"/>
    <property type="evidence" value="ECO:0007669"/>
    <property type="project" value="UniProtKB-KW"/>
</dbReference>
<dbReference type="GO" id="GO:0033202">
    <property type="term" value="C:DNA helicase complex"/>
    <property type="evidence" value="ECO:0007669"/>
    <property type="project" value="TreeGrafter"/>
</dbReference>
<reference evidence="19 20" key="1">
    <citation type="submission" date="2016-10" db="EMBL/GenBank/DDBJ databases">
        <authorList>
            <person name="de Groot N.N."/>
        </authorList>
    </citation>
    <scope>NUCLEOTIDE SEQUENCE [LARGE SCALE GENOMIC DNA]</scope>
    <source>
        <strain evidence="19 20">DSM 21800</strain>
    </source>
</reference>
<dbReference type="Proteomes" id="UP000199103">
    <property type="component" value="Chromosome I"/>
</dbReference>
<dbReference type="InterPro" id="IPR014017">
    <property type="entry name" value="DNA_helicase_UvrD-like_C"/>
</dbReference>
<dbReference type="Gene3D" id="3.90.320.10">
    <property type="match status" value="1"/>
</dbReference>
<dbReference type="InterPro" id="IPR000212">
    <property type="entry name" value="DNA_helicase_UvrD/REP"/>
</dbReference>
<evidence type="ECO:0000256" key="6">
    <source>
        <dbReference type="ARBA" id="ARBA00022806"/>
    </source>
</evidence>
<evidence type="ECO:0000256" key="3">
    <source>
        <dbReference type="ARBA" id="ARBA00022741"/>
    </source>
</evidence>
<dbReference type="Pfam" id="PF12705">
    <property type="entry name" value="PDDEXK_1"/>
    <property type="match status" value="1"/>
</dbReference>
<keyword evidence="4" id="KW-0227">DNA damage</keyword>
<evidence type="ECO:0000256" key="11">
    <source>
        <dbReference type="ARBA" id="ARBA00023235"/>
    </source>
</evidence>
<protein>
    <recommendedName>
        <fullName evidence="13">DNA 3'-5' helicase</fullName>
        <ecNumber evidence="13">5.6.2.4</ecNumber>
    </recommendedName>
</protein>
<gene>
    <name evidence="19" type="ORF">SAMN04489812_0216</name>
</gene>
<keyword evidence="6 15" id="KW-0347">Helicase</keyword>
<dbReference type="STRING" id="630515.SAMN04489812_0216"/>
<keyword evidence="7" id="KW-0269">Exonuclease</keyword>
<dbReference type="EC" id="5.6.2.4" evidence="13"/>
<dbReference type="SUPFAM" id="SSF52540">
    <property type="entry name" value="P-loop containing nucleoside triphosphate hydrolases"/>
    <property type="match status" value="1"/>
</dbReference>
<feature type="compositionally biased region" description="Acidic residues" evidence="16">
    <location>
        <begin position="534"/>
        <end position="545"/>
    </location>
</feature>
<sequence>MTEQSTKPSSTGARRLTSTDDLIDALGIQFSLQQLTAITAPLEPGVIIAGAGSGKTTVMAARVVWLVGTGAVRPEEVLGLTFTRKAAAELSARVRSALLKAEVIDEQGVDEAGEQLIMTYDAFAARLVAEQGLRLGVESESSMISGAARFRLASRVVEAAAGPFEQLSRLRPQTVTERVLGLDADLQQHLVPTAALDPHARRWRLAFQAAPVNNRGNVYADVKRALAAIDERLELASLVEDYQALKQRLEVVEFADQMAVAARLATEVPEVSSALREEFKVVLLDEYQDTSAAQAIMLAGLFSGPEEKSGRGHPVTAVGDPFQAIYGWRGAAASNILEFASSFPRVDGRDSRRFALTVNRRSGQTILDVANTLSESLRADDSLQPADGTAEGLGLLHAPPEAGPGEVRAATFQTWGEEVNWIADQVVAARQSQTVDRWSEIAILTRRNADIGPLYAELVGRDVPTEIVGLGGLLSLPEVSDVVSTLRLIDDVTANPDLIRLLGGPRWNISPRDLAQLGRRARELAQQDPLPFGDPDEQPDDDVDADGGVGGLLGALEQAVGDLDPTEVISLLDAVEDPGEEFGEETRRRFAQLAAELGYLRRHADEPLLDLCRRVIAVLGLDVELLATPDFGRTQRRDQLGAFTDAVADYADVDGQASLSGLLSYLRAESEYGTGLEQAVPTDRESVKLLTMHKAKGLEWDVVFLPALMKGTFPSDRVSDNWVISAGVLPADLRGDAGSIPQLSEAAGPAIADYKQRLKDQQLRAEDRLAYVAATRSRRVLIGTGHNWRPELVKARQPSSYLQTIIAEAGRQDRFAPQAPPAGDVNPHDAQAPAVPWPRPLDPEALDRRRHAAELVRAAQQRRAADGSYEPPAGSEEPLLLDDEETVAVWDADIRRLLEESLASRRGAGLVALPESLTATELMKLRADGEAFATDLARPMPRRPSRRQRFGTRFHQWIERRLAGAAAQLVDPDELTDRADLGIGDEAEFRELCERFADGQFGNSQPMALEAPFTLVLGGRVIRGRIDAVYRTGTGSYQIVDWKTARGESHDPLQLAIYRVAWAELSDVDPEQVDAIFYSVPDDTIIRPSRLADRAELERILADVPQL</sequence>
<keyword evidence="20" id="KW-1185">Reference proteome</keyword>
<evidence type="ECO:0000256" key="15">
    <source>
        <dbReference type="PROSITE-ProRule" id="PRU00560"/>
    </source>
</evidence>
<evidence type="ECO:0000313" key="20">
    <source>
        <dbReference type="Proteomes" id="UP000199103"/>
    </source>
</evidence>
<dbReference type="GO" id="GO:0005829">
    <property type="term" value="C:cytosol"/>
    <property type="evidence" value="ECO:0007669"/>
    <property type="project" value="TreeGrafter"/>
</dbReference>
<evidence type="ECO:0000256" key="12">
    <source>
        <dbReference type="ARBA" id="ARBA00034617"/>
    </source>
</evidence>
<evidence type="ECO:0000259" key="18">
    <source>
        <dbReference type="PROSITE" id="PS51217"/>
    </source>
</evidence>
<dbReference type="OrthoDB" id="9806690at2"/>
<evidence type="ECO:0000256" key="16">
    <source>
        <dbReference type="SAM" id="MobiDB-lite"/>
    </source>
</evidence>
<dbReference type="GO" id="GO:0043138">
    <property type="term" value="F:3'-5' DNA helicase activity"/>
    <property type="evidence" value="ECO:0007669"/>
    <property type="project" value="UniProtKB-EC"/>
</dbReference>
<dbReference type="Gene3D" id="1.10.10.160">
    <property type="match status" value="1"/>
</dbReference>
<dbReference type="Gene3D" id="3.40.50.300">
    <property type="entry name" value="P-loop containing nucleotide triphosphate hydrolases"/>
    <property type="match status" value="3"/>
</dbReference>
<keyword evidence="11" id="KW-0413">Isomerase</keyword>
<dbReference type="Gene3D" id="1.10.486.10">
    <property type="entry name" value="PCRA, domain 4"/>
    <property type="match status" value="1"/>
</dbReference>
<keyword evidence="2" id="KW-0540">Nuclease</keyword>
<comment type="catalytic activity">
    <reaction evidence="14">
        <text>ATP + H2O = ADP + phosphate + H(+)</text>
        <dbReference type="Rhea" id="RHEA:13065"/>
        <dbReference type="ChEBI" id="CHEBI:15377"/>
        <dbReference type="ChEBI" id="CHEBI:15378"/>
        <dbReference type="ChEBI" id="CHEBI:30616"/>
        <dbReference type="ChEBI" id="CHEBI:43474"/>
        <dbReference type="ChEBI" id="CHEBI:456216"/>
        <dbReference type="EC" id="5.6.2.4"/>
    </reaction>
</comment>
<keyword evidence="9" id="KW-0238">DNA-binding</keyword>
<keyword evidence="5 15" id="KW-0378">Hydrolase</keyword>
<comment type="catalytic activity">
    <reaction evidence="12">
        <text>Couples ATP hydrolysis with the unwinding of duplex DNA by translocating in the 3'-5' direction.</text>
        <dbReference type="EC" id="5.6.2.4"/>
    </reaction>
</comment>
<evidence type="ECO:0000259" key="17">
    <source>
        <dbReference type="PROSITE" id="PS51198"/>
    </source>
</evidence>
<dbReference type="Pfam" id="PF13361">
    <property type="entry name" value="UvrD_C"/>
    <property type="match status" value="1"/>
</dbReference>
<proteinExistence type="inferred from homology"/>
<feature type="region of interest" description="Disordered" evidence="16">
    <location>
        <begin position="815"/>
        <end position="843"/>
    </location>
</feature>
<dbReference type="GO" id="GO:0004527">
    <property type="term" value="F:exonuclease activity"/>
    <property type="evidence" value="ECO:0007669"/>
    <property type="project" value="UniProtKB-KW"/>
</dbReference>
<dbReference type="GO" id="GO:0000725">
    <property type="term" value="P:recombinational repair"/>
    <property type="evidence" value="ECO:0007669"/>
    <property type="project" value="TreeGrafter"/>
</dbReference>
<evidence type="ECO:0000256" key="7">
    <source>
        <dbReference type="ARBA" id="ARBA00022839"/>
    </source>
</evidence>
<dbReference type="InterPro" id="IPR011604">
    <property type="entry name" value="PDDEXK-like_dom_sf"/>
</dbReference>
<evidence type="ECO:0000256" key="1">
    <source>
        <dbReference type="ARBA" id="ARBA00009922"/>
    </source>
</evidence>
<dbReference type="GO" id="GO:0005524">
    <property type="term" value="F:ATP binding"/>
    <property type="evidence" value="ECO:0007669"/>
    <property type="project" value="UniProtKB-UniRule"/>
</dbReference>
<feature type="binding site" evidence="15">
    <location>
        <begin position="49"/>
        <end position="56"/>
    </location>
    <ligand>
        <name>ATP</name>
        <dbReference type="ChEBI" id="CHEBI:30616"/>
    </ligand>
</feature>
<evidence type="ECO:0000256" key="5">
    <source>
        <dbReference type="ARBA" id="ARBA00022801"/>
    </source>
</evidence>
<dbReference type="InterPro" id="IPR038726">
    <property type="entry name" value="PDDEXK_AddAB-type"/>
</dbReference>
<dbReference type="RefSeq" id="WP_091518522.1">
    <property type="nucleotide sequence ID" value="NZ_LT629772.1"/>
</dbReference>
<dbReference type="InterPro" id="IPR014016">
    <property type="entry name" value="UvrD-like_ATP-bd"/>
</dbReference>
<dbReference type="SUPFAM" id="SSF52980">
    <property type="entry name" value="Restriction endonuclease-like"/>
    <property type="match status" value="1"/>
</dbReference>
<dbReference type="EMBL" id="LT629772">
    <property type="protein sequence ID" value="SDR88836.1"/>
    <property type="molecule type" value="Genomic_DNA"/>
</dbReference>
<evidence type="ECO:0000256" key="13">
    <source>
        <dbReference type="ARBA" id="ARBA00034808"/>
    </source>
</evidence>
<dbReference type="PROSITE" id="PS51217">
    <property type="entry name" value="UVRD_HELICASE_CTER"/>
    <property type="match status" value="1"/>
</dbReference>
<dbReference type="InterPro" id="IPR011335">
    <property type="entry name" value="Restrct_endonuc-II-like"/>
</dbReference>
<dbReference type="PANTHER" id="PTHR11070:SF55">
    <property type="entry name" value="DNA 3'-5' HELICASE"/>
    <property type="match status" value="1"/>
</dbReference>
<name>A0A1H1MQ18_9ACTN</name>
<evidence type="ECO:0000256" key="14">
    <source>
        <dbReference type="ARBA" id="ARBA00048988"/>
    </source>
</evidence>
<evidence type="ECO:0000256" key="10">
    <source>
        <dbReference type="ARBA" id="ARBA00023204"/>
    </source>
</evidence>
<dbReference type="CDD" id="cd17932">
    <property type="entry name" value="DEXQc_UvrD"/>
    <property type="match status" value="1"/>
</dbReference>
<comment type="similarity">
    <text evidence="1">Belongs to the helicase family. UvrD subfamily.</text>
</comment>